<dbReference type="SUPFAM" id="SSF88946">
    <property type="entry name" value="Sigma2 domain of RNA polymerase sigma factors"/>
    <property type="match status" value="1"/>
</dbReference>
<proteinExistence type="inferred from homology"/>
<evidence type="ECO:0000259" key="6">
    <source>
        <dbReference type="Pfam" id="PF08281"/>
    </source>
</evidence>
<dbReference type="Gene3D" id="1.10.1740.10">
    <property type="match status" value="1"/>
</dbReference>
<dbReference type="NCBIfam" id="TIGR02937">
    <property type="entry name" value="sigma70-ECF"/>
    <property type="match status" value="1"/>
</dbReference>
<dbReference type="Pfam" id="PF04542">
    <property type="entry name" value="Sigma70_r2"/>
    <property type="match status" value="1"/>
</dbReference>
<keyword evidence="2" id="KW-0805">Transcription regulation</keyword>
<dbReference type="PANTHER" id="PTHR43133:SF25">
    <property type="entry name" value="RNA POLYMERASE SIGMA FACTOR RFAY-RELATED"/>
    <property type="match status" value="1"/>
</dbReference>
<keyword evidence="8" id="KW-1185">Reference proteome</keyword>
<dbReference type="InterPro" id="IPR007627">
    <property type="entry name" value="RNA_pol_sigma70_r2"/>
</dbReference>
<evidence type="ECO:0000313" key="7">
    <source>
        <dbReference type="EMBL" id="GAA1739283.1"/>
    </source>
</evidence>
<organism evidence="7 8">
    <name type="scientific">Aeromicrobium alkaliterrae</name>
    <dbReference type="NCBI Taxonomy" id="302168"/>
    <lineage>
        <taxon>Bacteria</taxon>
        <taxon>Bacillati</taxon>
        <taxon>Actinomycetota</taxon>
        <taxon>Actinomycetes</taxon>
        <taxon>Propionibacteriales</taxon>
        <taxon>Nocardioidaceae</taxon>
        <taxon>Aeromicrobium</taxon>
    </lineage>
</organism>
<dbReference type="RefSeq" id="WP_344200683.1">
    <property type="nucleotide sequence ID" value="NZ_BAAAME010000004.1"/>
</dbReference>
<dbReference type="SUPFAM" id="SSF88659">
    <property type="entry name" value="Sigma3 and sigma4 domains of RNA polymerase sigma factors"/>
    <property type="match status" value="1"/>
</dbReference>
<dbReference type="InterPro" id="IPR013249">
    <property type="entry name" value="RNA_pol_sigma70_r4_t2"/>
</dbReference>
<dbReference type="Pfam" id="PF08281">
    <property type="entry name" value="Sigma70_r4_2"/>
    <property type="match status" value="1"/>
</dbReference>
<protein>
    <submittedName>
        <fullName evidence="7">RNA polymerase sigma factor</fullName>
    </submittedName>
</protein>
<dbReference type="EMBL" id="BAAAME010000004">
    <property type="protein sequence ID" value="GAA1739283.1"/>
    <property type="molecule type" value="Genomic_DNA"/>
</dbReference>
<evidence type="ECO:0000256" key="2">
    <source>
        <dbReference type="ARBA" id="ARBA00023015"/>
    </source>
</evidence>
<evidence type="ECO:0000313" key="8">
    <source>
        <dbReference type="Proteomes" id="UP001501057"/>
    </source>
</evidence>
<evidence type="ECO:0000256" key="1">
    <source>
        <dbReference type="ARBA" id="ARBA00010641"/>
    </source>
</evidence>
<evidence type="ECO:0000259" key="5">
    <source>
        <dbReference type="Pfam" id="PF04542"/>
    </source>
</evidence>
<feature type="domain" description="RNA polymerase sigma factor 70 region 4 type 2" evidence="6">
    <location>
        <begin position="120"/>
        <end position="172"/>
    </location>
</feature>
<dbReference type="PANTHER" id="PTHR43133">
    <property type="entry name" value="RNA POLYMERASE ECF-TYPE SIGMA FACTO"/>
    <property type="match status" value="1"/>
</dbReference>
<comment type="similarity">
    <text evidence="1">Belongs to the sigma-70 factor family. ECF subfamily.</text>
</comment>
<dbReference type="InterPro" id="IPR039425">
    <property type="entry name" value="RNA_pol_sigma-70-like"/>
</dbReference>
<dbReference type="InterPro" id="IPR013324">
    <property type="entry name" value="RNA_pol_sigma_r3/r4-like"/>
</dbReference>
<dbReference type="InterPro" id="IPR036388">
    <property type="entry name" value="WH-like_DNA-bd_sf"/>
</dbReference>
<evidence type="ECO:0000256" key="4">
    <source>
        <dbReference type="ARBA" id="ARBA00023163"/>
    </source>
</evidence>
<reference evidence="8" key="1">
    <citation type="journal article" date="2019" name="Int. J. Syst. Evol. Microbiol.">
        <title>The Global Catalogue of Microorganisms (GCM) 10K type strain sequencing project: providing services to taxonomists for standard genome sequencing and annotation.</title>
        <authorList>
            <consortium name="The Broad Institute Genomics Platform"/>
            <consortium name="The Broad Institute Genome Sequencing Center for Infectious Disease"/>
            <person name="Wu L."/>
            <person name="Ma J."/>
        </authorList>
    </citation>
    <scope>NUCLEOTIDE SEQUENCE [LARGE SCALE GENOMIC DNA]</scope>
    <source>
        <strain evidence="8">JCM 13518</strain>
    </source>
</reference>
<name>A0ABP4VYC5_9ACTN</name>
<keyword evidence="4" id="KW-0804">Transcription</keyword>
<keyword evidence="3" id="KW-0731">Sigma factor</keyword>
<dbReference type="Proteomes" id="UP001501057">
    <property type="component" value="Unassembled WGS sequence"/>
</dbReference>
<dbReference type="InterPro" id="IPR013325">
    <property type="entry name" value="RNA_pol_sigma_r2"/>
</dbReference>
<gene>
    <name evidence="7" type="ORF">GCM10009710_19520</name>
</gene>
<feature type="domain" description="RNA polymerase sigma-70 region 2" evidence="5">
    <location>
        <begin position="24"/>
        <end position="89"/>
    </location>
</feature>
<dbReference type="InterPro" id="IPR014284">
    <property type="entry name" value="RNA_pol_sigma-70_dom"/>
</dbReference>
<accession>A0ABP4VYC5</accession>
<dbReference type="Gene3D" id="1.10.10.10">
    <property type="entry name" value="Winged helix-like DNA-binding domain superfamily/Winged helix DNA-binding domain"/>
    <property type="match status" value="1"/>
</dbReference>
<sequence>MDDVSDTTLIGRARSGDRQAFGQLYDRHVRPVYWQAYAVLGDANAAEDAAQETFVTAWRRLGSIPAADSALPWLLVIARYVALNSRRGDVRRQRRSAEMPDEVRADDDVEAKVEAADVRAEIAKAVAALSATDRELYELCLEDGLTYAEAAERLGLTHASVRNRLSRLRARLRSDLRALRETA</sequence>
<comment type="caution">
    <text evidence="7">The sequence shown here is derived from an EMBL/GenBank/DDBJ whole genome shotgun (WGS) entry which is preliminary data.</text>
</comment>
<evidence type="ECO:0000256" key="3">
    <source>
        <dbReference type="ARBA" id="ARBA00023082"/>
    </source>
</evidence>